<keyword evidence="2" id="KW-1185">Reference proteome</keyword>
<accession>A0A1H5VPW7</accession>
<evidence type="ECO:0000313" key="1">
    <source>
        <dbReference type="EMBL" id="SEF89260.1"/>
    </source>
</evidence>
<organism evidence="1 2">
    <name type="scientific">Marinobacterium lutimaris</name>
    <dbReference type="NCBI Taxonomy" id="568106"/>
    <lineage>
        <taxon>Bacteria</taxon>
        <taxon>Pseudomonadati</taxon>
        <taxon>Pseudomonadota</taxon>
        <taxon>Gammaproteobacteria</taxon>
        <taxon>Oceanospirillales</taxon>
        <taxon>Oceanospirillaceae</taxon>
        <taxon>Marinobacterium</taxon>
    </lineage>
</organism>
<gene>
    <name evidence="1" type="ORF">SAMN05444390_101802</name>
</gene>
<protein>
    <submittedName>
        <fullName evidence="1">Winged helix-turn-helix DNA-binding</fullName>
    </submittedName>
</protein>
<dbReference type="Pfam" id="PF13412">
    <property type="entry name" value="HTH_24"/>
    <property type="match status" value="1"/>
</dbReference>
<evidence type="ECO:0000313" key="2">
    <source>
        <dbReference type="Proteomes" id="UP000236745"/>
    </source>
</evidence>
<proteinExistence type="predicted"/>
<sequence>MRELLKEYYALIYNGGSQTPLDLFYSGAPYETKNFQSNCKVTLPPGVNGQLSNLWRTVPEFSQCESLQCVYWFSCIWAVPSIPIETRLLLSVLGVRILVRDDWFLSGGCFEEEFFSKAKELHTIHIGYQNDRVYMQVGRFMLGALIADGIRQAGELSAAQGLPAERNEGTPSHLSSDEQRMLELLKENPRMTHKELGSRLGKSERGSQRCAQRLQSLGVLVRNGSTRAGGWVVVHRDSSGKGSM</sequence>
<dbReference type="InterPro" id="IPR036388">
    <property type="entry name" value="WH-like_DNA-bd_sf"/>
</dbReference>
<dbReference type="SUPFAM" id="SSF46785">
    <property type="entry name" value="Winged helix' DNA-binding domain"/>
    <property type="match status" value="1"/>
</dbReference>
<name>A0A1H5VPW7_9GAMM</name>
<keyword evidence="1" id="KW-0238">DNA-binding</keyword>
<dbReference type="EMBL" id="FNVQ01000001">
    <property type="protein sequence ID" value="SEF89260.1"/>
    <property type="molecule type" value="Genomic_DNA"/>
</dbReference>
<dbReference type="InterPro" id="IPR036390">
    <property type="entry name" value="WH_DNA-bd_sf"/>
</dbReference>
<reference evidence="1 2" key="1">
    <citation type="submission" date="2016-10" db="EMBL/GenBank/DDBJ databases">
        <authorList>
            <person name="de Groot N.N."/>
        </authorList>
    </citation>
    <scope>NUCLEOTIDE SEQUENCE [LARGE SCALE GENOMIC DNA]</scope>
    <source>
        <strain evidence="1 2">DSM 22012</strain>
    </source>
</reference>
<dbReference type="AlphaFoldDB" id="A0A1H5VPW7"/>
<dbReference type="Proteomes" id="UP000236745">
    <property type="component" value="Unassembled WGS sequence"/>
</dbReference>
<dbReference type="Gene3D" id="1.10.10.10">
    <property type="entry name" value="Winged helix-like DNA-binding domain superfamily/Winged helix DNA-binding domain"/>
    <property type="match status" value="1"/>
</dbReference>
<dbReference type="GO" id="GO:0003677">
    <property type="term" value="F:DNA binding"/>
    <property type="evidence" value="ECO:0007669"/>
    <property type="project" value="UniProtKB-KW"/>
</dbReference>